<evidence type="ECO:0000313" key="2">
    <source>
        <dbReference type="Proteomes" id="UP000814128"/>
    </source>
</evidence>
<comment type="caution">
    <text evidence="1">The sequence shown here is derived from an EMBL/GenBank/DDBJ whole genome shotgun (WGS) entry which is preliminary data.</text>
</comment>
<reference evidence="1" key="1">
    <citation type="submission" date="2021-02" db="EMBL/GenBank/DDBJ databases">
        <authorList>
            <consortium name="DOE Joint Genome Institute"/>
            <person name="Ahrendt S."/>
            <person name="Looney B.P."/>
            <person name="Miyauchi S."/>
            <person name="Morin E."/>
            <person name="Drula E."/>
            <person name="Courty P.E."/>
            <person name="Chicoki N."/>
            <person name="Fauchery L."/>
            <person name="Kohler A."/>
            <person name="Kuo A."/>
            <person name="Labutti K."/>
            <person name="Pangilinan J."/>
            <person name="Lipzen A."/>
            <person name="Riley R."/>
            <person name="Andreopoulos W."/>
            <person name="He G."/>
            <person name="Johnson J."/>
            <person name="Barry K.W."/>
            <person name="Grigoriev I.V."/>
            <person name="Nagy L."/>
            <person name="Hibbett D."/>
            <person name="Henrissat B."/>
            <person name="Matheny P.B."/>
            <person name="Labbe J."/>
            <person name="Martin F."/>
        </authorList>
    </citation>
    <scope>NUCLEOTIDE SEQUENCE</scope>
    <source>
        <strain evidence="1">EC-137</strain>
    </source>
</reference>
<reference evidence="1" key="2">
    <citation type="journal article" date="2022" name="New Phytol.">
        <title>Evolutionary transition to the ectomycorrhizal habit in the genomes of a hyperdiverse lineage of mushroom-forming fungi.</title>
        <authorList>
            <person name="Looney B."/>
            <person name="Miyauchi S."/>
            <person name="Morin E."/>
            <person name="Drula E."/>
            <person name="Courty P.E."/>
            <person name="Kohler A."/>
            <person name="Kuo A."/>
            <person name="LaButti K."/>
            <person name="Pangilinan J."/>
            <person name="Lipzen A."/>
            <person name="Riley R."/>
            <person name="Andreopoulos W."/>
            <person name="He G."/>
            <person name="Johnson J."/>
            <person name="Nolan M."/>
            <person name="Tritt A."/>
            <person name="Barry K.W."/>
            <person name="Grigoriev I.V."/>
            <person name="Nagy L.G."/>
            <person name="Hibbett D."/>
            <person name="Henrissat B."/>
            <person name="Matheny P.B."/>
            <person name="Labbe J."/>
            <person name="Martin F.M."/>
        </authorList>
    </citation>
    <scope>NUCLEOTIDE SEQUENCE</scope>
    <source>
        <strain evidence="1">EC-137</strain>
    </source>
</reference>
<accession>A0ACB8QWW9</accession>
<protein>
    <submittedName>
        <fullName evidence="1">Exo-beta-1,3-glucanase</fullName>
    </submittedName>
</protein>
<dbReference type="EMBL" id="MU273472">
    <property type="protein sequence ID" value="KAI0036399.1"/>
    <property type="molecule type" value="Genomic_DNA"/>
</dbReference>
<keyword evidence="2" id="KW-1185">Reference proteome</keyword>
<gene>
    <name evidence="1" type="ORF">K488DRAFT_76054</name>
</gene>
<evidence type="ECO:0000313" key="1">
    <source>
        <dbReference type="EMBL" id="KAI0036399.1"/>
    </source>
</evidence>
<organism evidence="1 2">
    <name type="scientific">Vararia minispora EC-137</name>
    <dbReference type="NCBI Taxonomy" id="1314806"/>
    <lineage>
        <taxon>Eukaryota</taxon>
        <taxon>Fungi</taxon>
        <taxon>Dikarya</taxon>
        <taxon>Basidiomycota</taxon>
        <taxon>Agaricomycotina</taxon>
        <taxon>Agaricomycetes</taxon>
        <taxon>Russulales</taxon>
        <taxon>Lachnocladiaceae</taxon>
        <taxon>Vararia</taxon>
    </lineage>
</organism>
<proteinExistence type="predicted"/>
<dbReference type="Proteomes" id="UP000814128">
    <property type="component" value="Unassembled WGS sequence"/>
</dbReference>
<sequence length="445" mass="48985">MLSFRLLAAALGLAALVTADAPVTPSFPYGSTKVRGVNLGGWLVLEPWITPSLFDNTGNPKIVDEWTFGQLQDKSVAQATLQAHWDTWIRESDFAAISAAGLNHVRLPIGFWAWDVSGGEPYIQGQLPYLRKAVNWARKYSIKIIIDLHGAPGSQNGFDNSGHRVSEPHWQNDPKNVARTNAVIRQIATEFGPQVDVVSMIQPLNEPAGYKSSQILTVAKQFYKDSYQSIRHPSGMNGVQASNMMYIHDAFQGPDYWAGMFSPPQYQGVALDTHVYQVFSDAENARTNQQHIDNACANGPTFAKFNQNQLWTIVGEWTPAMTDCAKYLNGRGKDARYDGTFAPPDEPVVGSCGGKTGDGSGFSASYKAFLRQMWEAQTYAFEQASGWIMWTWKAEQAADWSYQAGLAGGWIPQDPTQRAYPKICAGAGPGVLSRNTGYPPLREFG</sequence>
<name>A0ACB8QWW9_9AGAM</name>